<keyword evidence="5" id="KW-1185">Reference proteome</keyword>
<dbReference type="Pfam" id="PF07000">
    <property type="entry name" value="DUF1308"/>
    <property type="match status" value="1"/>
</dbReference>
<accession>A0AAD5U0E4</accession>
<dbReference type="AlphaFoldDB" id="A0AAD5U0E4"/>
<dbReference type="PANTHER" id="PTHR13379">
    <property type="entry name" value="UNCHARACTERIZED DUF1308"/>
    <property type="match status" value="1"/>
</dbReference>
<dbReference type="InterPro" id="IPR010733">
    <property type="entry name" value="DUF1308"/>
</dbReference>
<comment type="similarity">
    <text evidence="1">Belongs to the UPF0415 family.</text>
</comment>
<evidence type="ECO:0000259" key="3">
    <source>
        <dbReference type="Pfam" id="PF18474"/>
    </source>
</evidence>
<evidence type="ECO:0000256" key="1">
    <source>
        <dbReference type="ARBA" id="ARBA00006588"/>
    </source>
</evidence>
<proteinExistence type="inferred from homology"/>
<protein>
    <submittedName>
        <fullName evidence="4">Uncharacterized protein</fullName>
    </submittedName>
</protein>
<comment type="caution">
    <text evidence="4">The sequence shown here is derived from an EMBL/GenBank/DDBJ whole genome shotgun (WGS) entry which is preliminary data.</text>
</comment>
<evidence type="ECO:0000259" key="2">
    <source>
        <dbReference type="Pfam" id="PF07000"/>
    </source>
</evidence>
<dbReference type="EMBL" id="JADGJW010000493">
    <property type="protein sequence ID" value="KAJ3216170.1"/>
    <property type="molecule type" value="Genomic_DNA"/>
</dbReference>
<reference evidence="4" key="1">
    <citation type="submission" date="2020-05" db="EMBL/GenBank/DDBJ databases">
        <title>Phylogenomic resolution of chytrid fungi.</title>
        <authorList>
            <person name="Stajich J.E."/>
            <person name="Amses K."/>
            <person name="Simmons R."/>
            <person name="Seto K."/>
            <person name="Myers J."/>
            <person name="Bonds A."/>
            <person name="Quandt C.A."/>
            <person name="Barry K."/>
            <person name="Liu P."/>
            <person name="Grigoriev I."/>
            <person name="Longcore J.E."/>
            <person name="James T.Y."/>
        </authorList>
    </citation>
    <scope>NUCLEOTIDE SEQUENCE</scope>
    <source>
        <strain evidence="4">JEL0476</strain>
    </source>
</reference>
<sequence>MELIDQVHGLILTCRNLQLEIDKIKATQNPKDLSKLNSILNKLLQNPNSIKRIHIVSSNIPYLAAVISVIRNETGVISVFQKFLRSSKKLSKKDIISVDVISNYGRKWIKVKAANVKNIKKNLLYDFIEEETESNEFFLVNSDEEECDFITSKDESDDVKLIRQLKDMVTVSEKNLVHYVAPAVVVIFRVDNEDSIKSLEDADTLINNDEIINKFREIGVGAEVLVTSNEVFCCKKVLCLGKTVLTDDKKGESNEKIDQLSNTLLLDITTLIALCSNLSYKNSFTYDTKFKNECLQYQLIQELQSPLIIDLKKIFHGRKLITTKSVVKKLFSIVSTVGGKTERYRSKKIFKFEELKDYGLVETEVKDNKVFLEQDLDFLTQKSVEILENLNISIVNDEPSKKFELILKKKKNFKKKKNSNIPKIVKDFNLIIFGTAEFYKATIVTANKNFVKTLKNIPYEDLVDDNEEHAVDLKIFNCSYYLHESRSFVEQSEQFL</sequence>
<evidence type="ECO:0000313" key="5">
    <source>
        <dbReference type="Proteomes" id="UP001211065"/>
    </source>
</evidence>
<dbReference type="Proteomes" id="UP001211065">
    <property type="component" value="Unassembled WGS sequence"/>
</dbReference>
<dbReference type="InterPro" id="IPR041076">
    <property type="entry name" value="DUF5614"/>
</dbReference>
<evidence type="ECO:0000313" key="4">
    <source>
        <dbReference type="EMBL" id="KAJ3216170.1"/>
    </source>
</evidence>
<dbReference type="PANTHER" id="PTHR13379:SF0">
    <property type="entry name" value="UPF0415 PROTEIN C7ORF25"/>
    <property type="match status" value="1"/>
</dbReference>
<feature type="domain" description="DUF1308" evidence="2">
    <location>
        <begin position="266"/>
        <end position="352"/>
    </location>
</feature>
<name>A0AAD5U0E4_9FUNG</name>
<dbReference type="Pfam" id="PF18474">
    <property type="entry name" value="DUF5614"/>
    <property type="match status" value="1"/>
</dbReference>
<feature type="domain" description="DUF5614" evidence="3">
    <location>
        <begin position="39"/>
        <end position="117"/>
    </location>
</feature>
<gene>
    <name evidence="4" type="ORF">HK099_005991</name>
</gene>
<organism evidence="4 5">
    <name type="scientific">Clydaea vesicula</name>
    <dbReference type="NCBI Taxonomy" id="447962"/>
    <lineage>
        <taxon>Eukaryota</taxon>
        <taxon>Fungi</taxon>
        <taxon>Fungi incertae sedis</taxon>
        <taxon>Chytridiomycota</taxon>
        <taxon>Chytridiomycota incertae sedis</taxon>
        <taxon>Chytridiomycetes</taxon>
        <taxon>Lobulomycetales</taxon>
        <taxon>Lobulomycetaceae</taxon>
        <taxon>Clydaea</taxon>
    </lineage>
</organism>